<protein>
    <submittedName>
        <fullName evidence="1">Terpene synthase family protein</fullName>
    </submittedName>
</protein>
<evidence type="ECO:0000313" key="1">
    <source>
        <dbReference type="EMBL" id="MFC7382745.1"/>
    </source>
</evidence>
<proteinExistence type="predicted"/>
<keyword evidence="2" id="KW-1185">Reference proteome</keyword>
<dbReference type="EMBL" id="JBHTCG010000006">
    <property type="protein sequence ID" value="MFC7382745.1"/>
    <property type="molecule type" value="Genomic_DNA"/>
</dbReference>
<organism evidence="1 2">
    <name type="scientific">Sphaerisporangium rhizosphaerae</name>
    <dbReference type="NCBI Taxonomy" id="2269375"/>
    <lineage>
        <taxon>Bacteria</taxon>
        <taxon>Bacillati</taxon>
        <taxon>Actinomycetota</taxon>
        <taxon>Actinomycetes</taxon>
        <taxon>Streptosporangiales</taxon>
        <taxon>Streptosporangiaceae</taxon>
        <taxon>Sphaerisporangium</taxon>
    </lineage>
</organism>
<dbReference type="InterPro" id="IPR008949">
    <property type="entry name" value="Isoprenoid_synthase_dom_sf"/>
</dbReference>
<dbReference type="Proteomes" id="UP001596496">
    <property type="component" value="Unassembled WGS sequence"/>
</dbReference>
<dbReference type="Gene3D" id="1.10.600.10">
    <property type="entry name" value="Farnesyl Diphosphate Synthase"/>
    <property type="match status" value="1"/>
</dbReference>
<accession>A0ABW2P383</accession>
<evidence type="ECO:0000313" key="2">
    <source>
        <dbReference type="Proteomes" id="UP001596496"/>
    </source>
</evidence>
<dbReference type="SUPFAM" id="SSF48576">
    <property type="entry name" value="Terpenoid synthases"/>
    <property type="match status" value="1"/>
</dbReference>
<gene>
    <name evidence="1" type="ORF">ACFQSB_11060</name>
</gene>
<dbReference type="RefSeq" id="WP_380826058.1">
    <property type="nucleotide sequence ID" value="NZ_JBHTCG010000006.1"/>
</dbReference>
<name>A0ABW2P383_9ACTN</name>
<sequence>MAASFAHGLSAVECGRAAAVAGRSQRHMTEWAAAYPALFSAKPFDAALYGTVAMAMAFSGPRHTAEELRTANKACLWAFALDWLIDYALTSAEEVRGHARVCLEVAAGEGPPPGDDLARMLADIRAGLAGAPAWPAMEDIWQDEVRRTLEAMVREWDWKAAQTTPSMEEYLANADNHAFSLVFTCHWIATGGPDAPTAARQVREAARAVQRVMRLLNDLSSYERDRSWGDVNALLIGATREEVGDRVAVLTAEAGKLIGGVRDVHPRLADYLERQMDFCAGFYALGEYWGRL</sequence>
<dbReference type="Pfam" id="PF19086">
    <property type="entry name" value="Terpene_syn_C_2"/>
    <property type="match status" value="1"/>
</dbReference>
<comment type="caution">
    <text evidence="1">The sequence shown here is derived from an EMBL/GenBank/DDBJ whole genome shotgun (WGS) entry which is preliminary data.</text>
</comment>
<reference evidence="2" key="1">
    <citation type="journal article" date="2019" name="Int. J. Syst. Evol. Microbiol.">
        <title>The Global Catalogue of Microorganisms (GCM) 10K type strain sequencing project: providing services to taxonomists for standard genome sequencing and annotation.</title>
        <authorList>
            <consortium name="The Broad Institute Genomics Platform"/>
            <consortium name="The Broad Institute Genome Sequencing Center for Infectious Disease"/>
            <person name="Wu L."/>
            <person name="Ma J."/>
        </authorList>
    </citation>
    <scope>NUCLEOTIDE SEQUENCE [LARGE SCALE GENOMIC DNA]</scope>
    <source>
        <strain evidence="2">CECT 7649</strain>
    </source>
</reference>